<proteinExistence type="inferred from homology"/>
<dbReference type="Proteomes" id="UP000218209">
    <property type="component" value="Unassembled WGS sequence"/>
</dbReference>
<evidence type="ECO:0008006" key="14">
    <source>
        <dbReference type="Google" id="ProtNLM"/>
    </source>
</evidence>
<evidence type="ECO:0000256" key="4">
    <source>
        <dbReference type="ARBA" id="ARBA00022692"/>
    </source>
</evidence>
<keyword evidence="8 11" id="KW-1133">Transmembrane helix</keyword>
<dbReference type="PANTHER" id="PTHR13050:SF7">
    <property type="entry name" value="VESICLE TRANSPORT PROTEIN USE1"/>
    <property type="match status" value="1"/>
</dbReference>
<dbReference type="AlphaFoldDB" id="A0A1X6NZG3"/>
<evidence type="ECO:0000256" key="1">
    <source>
        <dbReference type="ARBA" id="ARBA00004163"/>
    </source>
</evidence>
<evidence type="ECO:0000256" key="3">
    <source>
        <dbReference type="ARBA" id="ARBA00022448"/>
    </source>
</evidence>
<sequence length="340" mass="34799">MVDYDDVLWTELEFLRLHASIRRTLSATDDTGGGRAEVKKKGAPSPLVHAADALDLRTRIDALQRKALRMLHRAQLESRSAGGGDSWPGVDPNTPDPEALADRYVAAVEDIKTRMAEREERRAAGLGGESDAADTGDEAEMGAEGGGTRGRGGGAADGSVDSGDAVVDGGGSAAVDAAADSADAGAPAGGLTPATDTNARSALLGDGLRRRGGRAGMGGEGEAAAAATTATSAGDENADAALVDAQRPVQDALTGEMLELVGRLKRNVQGISEDLVTDAAVLDATDAAVDANLAGVVRQRGSLATYAERASLSWWTGLVGLGIALAVFLFVYLVVIKLPW</sequence>
<keyword evidence="3" id="KW-0813">Transport</keyword>
<dbReference type="OrthoDB" id="10301at2763"/>
<evidence type="ECO:0000256" key="9">
    <source>
        <dbReference type="ARBA" id="ARBA00023136"/>
    </source>
</evidence>
<dbReference type="EMBL" id="KV918979">
    <property type="protein sequence ID" value="OSX73793.1"/>
    <property type="molecule type" value="Genomic_DNA"/>
</dbReference>
<evidence type="ECO:0000256" key="8">
    <source>
        <dbReference type="ARBA" id="ARBA00022989"/>
    </source>
</evidence>
<feature type="compositionally biased region" description="Low complexity" evidence="10">
    <location>
        <begin position="222"/>
        <end position="232"/>
    </location>
</feature>
<dbReference type="GO" id="GO:0005484">
    <property type="term" value="F:SNAP receptor activity"/>
    <property type="evidence" value="ECO:0007669"/>
    <property type="project" value="TreeGrafter"/>
</dbReference>
<keyword evidence="6" id="KW-0931">ER-Golgi transport</keyword>
<feature type="region of interest" description="Disordered" evidence="10">
    <location>
        <begin position="116"/>
        <end position="168"/>
    </location>
</feature>
<evidence type="ECO:0000256" key="2">
    <source>
        <dbReference type="ARBA" id="ARBA00007891"/>
    </source>
</evidence>
<evidence type="ECO:0000256" key="6">
    <source>
        <dbReference type="ARBA" id="ARBA00022892"/>
    </source>
</evidence>
<dbReference type="GO" id="GO:0031201">
    <property type="term" value="C:SNARE complex"/>
    <property type="evidence" value="ECO:0007669"/>
    <property type="project" value="TreeGrafter"/>
</dbReference>
<reference evidence="12 13" key="1">
    <citation type="submission" date="2017-03" db="EMBL/GenBank/DDBJ databases">
        <title>WGS assembly of Porphyra umbilicalis.</title>
        <authorList>
            <person name="Brawley S.H."/>
            <person name="Blouin N.A."/>
            <person name="Ficko-Blean E."/>
            <person name="Wheeler G.L."/>
            <person name="Lohr M."/>
            <person name="Goodson H.V."/>
            <person name="Jenkins J.W."/>
            <person name="Blaby-Haas C.E."/>
            <person name="Helliwell K.E."/>
            <person name="Chan C."/>
            <person name="Marriage T."/>
            <person name="Bhattacharya D."/>
            <person name="Klein A.S."/>
            <person name="Badis Y."/>
            <person name="Brodie J."/>
            <person name="Cao Y."/>
            <person name="Collen J."/>
            <person name="Dittami S.M."/>
            <person name="Gachon C.M."/>
            <person name="Green B.R."/>
            <person name="Karpowicz S."/>
            <person name="Kim J.W."/>
            <person name="Kudahl U."/>
            <person name="Lin S."/>
            <person name="Michel G."/>
            <person name="Mittag M."/>
            <person name="Olson B.J."/>
            <person name="Pangilinan J."/>
            <person name="Peng Y."/>
            <person name="Qiu H."/>
            <person name="Shu S."/>
            <person name="Singer J.T."/>
            <person name="Smith A.G."/>
            <person name="Sprecher B.N."/>
            <person name="Wagner V."/>
            <person name="Wang W."/>
            <person name="Wang Z.-Y."/>
            <person name="Yan J."/>
            <person name="Yarish C."/>
            <person name="Zoeuner-Riek S."/>
            <person name="Zhuang Y."/>
            <person name="Zou Y."/>
            <person name="Lindquist E.A."/>
            <person name="Grimwood J."/>
            <person name="Barry K."/>
            <person name="Rokhsar D.S."/>
            <person name="Schmutz J."/>
            <person name="Stiller J.W."/>
            <person name="Grossman A.R."/>
            <person name="Prochnik S.E."/>
        </authorList>
    </citation>
    <scope>NUCLEOTIDE SEQUENCE [LARGE SCALE GENOMIC DNA]</scope>
    <source>
        <strain evidence="12">4086291</strain>
    </source>
</reference>
<evidence type="ECO:0000256" key="11">
    <source>
        <dbReference type="SAM" id="Phobius"/>
    </source>
</evidence>
<evidence type="ECO:0000256" key="10">
    <source>
        <dbReference type="SAM" id="MobiDB-lite"/>
    </source>
</evidence>
<dbReference type="PANTHER" id="PTHR13050">
    <property type="entry name" value="USE1-LIKE PROTEIN"/>
    <property type="match status" value="1"/>
</dbReference>
<keyword evidence="4 11" id="KW-0812">Transmembrane</keyword>
<organism evidence="12 13">
    <name type="scientific">Porphyra umbilicalis</name>
    <name type="common">Purple laver</name>
    <name type="synonym">Red alga</name>
    <dbReference type="NCBI Taxonomy" id="2786"/>
    <lineage>
        <taxon>Eukaryota</taxon>
        <taxon>Rhodophyta</taxon>
        <taxon>Bangiophyceae</taxon>
        <taxon>Bangiales</taxon>
        <taxon>Bangiaceae</taxon>
        <taxon>Porphyra</taxon>
    </lineage>
</organism>
<protein>
    <recommendedName>
        <fullName evidence="14">t-SNARE coiled-coil homology domain-containing protein</fullName>
    </recommendedName>
</protein>
<gene>
    <name evidence="12" type="ORF">BU14_0327s0004</name>
</gene>
<feature type="compositionally biased region" description="Low complexity" evidence="10">
    <location>
        <begin position="182"/>
        <end position="206"/>
    </location>
</feature>
<feature type="compositionally biased region" description="Gly residues" evidence="10">
    <location>
        <begin position="143"/>
        <end position="156"/>
    </location>
</feature>
<dbReference type="InterPro" id="IPR019150">
    <property type="entry name" value="Vesicle_transport_protein_Use1"/>
</dbReference>
<dbReference type="GO" id="GO:0015031">
    <property type="term" value="P:protein transport"/>
    <property type="evidence" value="ECO:0007669"/>
    <property type="project" value="UniProtKB-KW"/>
</dbReference>
<comment type="similarity">
    <text evidence="2">Belongs to the USE1 family.</text>
</comment>
<dbReference type="Pfam" id="PF09753">
    <property type="entry name" value="Use1"/>
    <property type="match status" value="1"/>
</dbReference>
<evidence type="ECO:0000256" key="7">
    <source>
        <dbReference type="ARBA" id="ARBA00022927"/>
    </source>
</evidence>
<name>A0A1X6NZG3_PORUM</name>
<dbReference type="GO" id="GO:0006890">
    <property type="term" value="P:retrograde vesicle-mediated transport, Golgi to endoplasmic reticulum"/>
    <property type="evidence" value="ECO:0007669"/>
    <property type="project" value="TreeGrafter"/>
</dbReference>
<comment type="subcellular location">
    <subcellularLocation>
        <location evidence="1">Endoplasmic reticulum membrane</location>
        <topology evidence="1">Single-pass type IV membrane protein</topology>
    </subcellularLocation>
</comment>
<keyword evidence="9 11" id="KW-0472">Membrane</keyword>
<keyword evidence="13" id="KW-1185">Reference proteome</keyword>
<evidence type="ECO:0000313" key="13">
    <source>
        <dbReference type="Proteomes" id="UP000218209"/>
    </source>
</evidence>
<dbReference type="GO" id="GO:0005789">
    <property type="term" value="C:endoplasmic reticulum membrane"/>
    <property type="evidence" value="ECO:0007669"/>
    <property type="project" value="UniProtKB-SubCell"/>
</dbReference>
<feature type="compositionally biased region" description="Low complexity" evidence="10">
    <location>
        <begin position="157"/>
        <end position="168"/>
    </location>
</feature>
<feature type="region of interest" description="Disordered" evidence="10">
    <location>
        <begin position="182"/>
        <end position="232"/>
    </location>
</feature>
<feature type="compositionally biased region" description="Acidic residues" evidence="10">
    <location>
        <begin position="131"/>
        <end position="141"/>
    </location>
</feature>
<evidence type="ECO:0000256" key="5">
    <source>
        <dbReference type="ARBA" id="ARBA00022824"/>
    </source>
</evidence>
<accession>A0A1X6NZG3</accession>
<evidence type="ECO:0000313" key="12">
    <source>
        <dbReference type="EMBL" id="OSX73793.1"/>
    </source>
</evidence>
<keyword evidence="5" id="KW-0256">Endoplasmic reticulum</keyword>
<feature type="transmembrane region" description="Helical" evidence="11">
    <location>
        <begin position="312"/>
        <end position="335"/>
    </location>
</feature>
<feature type="region of interest" description="Disordered" evidence="10">
    <location>
        <begin position="77"/>
        <end position="98"/>
    </location>
</feature>
<keyword evidence="7" id="KW-0653">Protein transport</keyword>